<dbReference type="Proteomes" id="UP000188605">
    <property type="component" value="Unassembled WGS sequence"/>
</dbReference>
<organism evidence="1 2">
    <name type="scientific">Candidatus Epulonipiscium fishelsonii</name>
    <dbReference type="NCBI Taxonomy" id="77094"/>
    <lineage>
        <taxon>Bacteria</taxon>
        <taxon>Bacillati</taxon>
        <taxon>Bacillota</taxon>
        <taxon>Clostridia</taxon>
        <taxon>Lachnospirales</taxon>
        <taxon>Lachnospiraceae</taxon>
        <taxon>Candidatus Epulonipiscium</taxon>
    </lineage>
</organism>
<sequence>MKNNKEAITNKNEPKNTYSLERYRQIKKSTVSQPVPKSQKTISKSSKASKSKNKTSKKKKDDYKKNVIIISILLLVAILSLANIILTFIKPSISYQTVQYGTIDNGKIHKGVIVREEVVYNSEATGNIHYIVGEGQNIKKNSAVSIVMDHNADNGLKENLIEIDETLYEVQEKRMEVSDYQQHIYALEIEMNNLINSFYNSSNKATVYDFRHSIDDLLKDRTTIYAEDNTKFPTLHEDRQSLVNQLQIYQTPILSNEAGIVSYKIDGQEDLTTNISYNLYEEILLNETIPQKSVAEAIVNTPIFKIITDYTWQIVTYLDIEEANQFKQGQTYSLSIKEEQDETVLKTKIIEKTQEGDKVKLVLNLNEYLSNFLSSRVLNFSLGDTKATGLKIPLKSLVEKNVLKIPREFLVINGNQYGVLKADTEKFEPVDIQINGTDYVYIVQDITRKDSVQLNDSIISKEGNTFKVEEFDIVQGVYVINSRFADFKKVNVLLKNEDYAILSTDSETDLKEMDQIISNPKGIDENQLLKNMDIKNE</sequence>
<evidence type="ECO:0000313" key="1">
    <source>
        <dbReference type="EMBL" id="ONI40960.1"/>
    </source>
</evidence>
<keyword evidence="2" id="KW-1185">Reference proteome</keyword>
<reference evidence="1" key="1">
    <citation type="submission" date="2016-08" db="EMBL/GenBank/DDBJ databases">
        <authorList>
            <person name="Ngugi D.K."/>
            <person name="Miyake S."/>
            <person name="Stingl U."/>
        </authorList>
    </citation>
    <scope>NUCLEOTIDE SEQUENCE</scope>
    <source>
        <strain evidence="1">SCG-B11WGA-EpuloA1</strain>
    </source>
</reference>
<protein>
    <submittedName>
        <fullName evidence="1">Uncharacterized protein</fullName>
    </submittedName>
</protein>
<accession>A0ACC8XDJ2</accession>
<proteinExistence type="predicted"/>
<evidence type="ECO:0000313" key="2">
    <source>
        <dbReference type="Proteomes" id="UP000188605"/>
    </source>
</evidence>
<dbReference type="EMBL" id="LJDB01000043">
    <property type="protein sequence ID" value="ONI40960.1"/>
    <property type="molecule type" value="Genomic_DNA"/>
</dbReference>
<name>A0ACC8XDJ2_9FIRM</name>
<gene>
    <name evidence="1" type="ORF">AN396_04160</name>
</gene>
<comment type="caution">
    <text evidence="1">The sequence shown here is derived from an EMBL/GenBank/DDBJ whole genome shotgun (WGS) entry which is preliminary data.</text>
</comment>